<organism evidence="1 2">
    <name type="scientific">Actinokineospora xionganensis</name>
    <dbReference type="NCBI Taxonomy" id="2684470"/>
    <lineage>
        <taxon>Bacteria</taxon>
        <taxon>Bacillati</taxon>
        <taxon>Actinomycetota</taxon>
        <taxon>Actinomycetes</taxon>
        <taxon>Pseudonocardiales</taxon>
        <taxon>Pseudonocardiaceae</taxon>
        <taxon>Actinokineospora</taxon>
    </lineage>
</organism>
<dbReference type="EMBL" id="JABVED010000034">
    <property type="protein sequence ID" value="MBC6451558.1"/>
    <property type="molecule type" value="Genomic_DNA"/>
</dbReference>
<evidence type="ECO:0000313" key="1">
    <source>
        <dbReference type="EMBL" id="MBC6451558.1"/>
    </source>
</evidence>
<proteinExistence type="predicted"/>
<evidence type="ECO:0000313" key="2">
    <source>
        <dbReference type="Proteomes" id="UP000734823"/>
    </source>
</evidence>
<reference evidence="1 2" key="1">
    <citation type="submission" date="2020-06" db="EMBL/GenBank/DDBJ databases">
        <title>Actinokineospora xiongansis sp. nov., isolated from soil of Baiyangdian.</title>
        <authorList>
            <person name="Zhang X."/>
        </authorList>
    </citation>
    <scope>NUCLEOTIDE SEQUENCE [LARGE SCALE GENOMIC DNA]</scope>
    <source>
        <strain evidence="1 2">HBU206404</strain>
    </source>
</reference>
<protein>
    <recommendedName>
        <fullName evidence="3">DUF3618 domain-containing protein</fullName>
    </recommendedName>
</protein>
<evidence type="ECO:0008006" key="3">
    <source>
        <dbReference type="Google" id="ProtNLM"/>
    </source>
</evidence>
<keyword evidence="2" id="KW-1185">Reference proteome</keyword>
<comment type="caution">
    <text evidence="1">The sequence shown here is derived from an EMBL/GenBank/DDBJ whole genome shotgun (WGS) entry which is preliminary data.</text>
</comment>
<name>A0ABR7LFQ3_9PSEU</name>
<accession>A0ABR7LFQ3</accession>
<sequence length="95" mass="10080">MTDAGYVDTLLKSSRSRVEELEEKAKRERADIDRRVAVTALAASTRGRSPAGTGHDLVQCIAAGEGVFLVGRRLIALLCAVALTLVNGARISASR</sequence>
<dbReference type="Proteomes" id="UP000734823">
    <property type="component" value="Unassembled WGS sequence"/>
</dbReference>
<dbReference type="RefSeq" id="WP_187224628.1">
    <property type="nucleotide sequence ID" value="NZ_JABVED010000034.1"/>
</dbReference>
<gene>
    <name evidence="1" type="ORF">GPZ80_30880</name>
</gene>